<accession>A0A0C3B656</accession>
<reference evidence="3" key="2">
    <citation type="submission" date="2015-01" db="EMBL/GenBank/DDBJ databases">
        <title>Evolutionary Origins and Diversification of the Mycorrhizal Mutualists.</title>
        <authorList>
            <consortium name="DOE Joint Genome Institute"/>
            <consortium name="Mycorrhizal Genomics Consortium"/>
            <person name="Kohler A."/>
            <person name="Kuo A."/>
            <person name="Nagy L.G."/>
            <person name="Floudas D."/>
            <person name="Copeland A."/>
            <person name="Barry K.W."/>
            <person name="Cichocki N."/>
            <person name="Veneault-Fourrey C."/>
            <person name="LaButti K."/>
            <person name="Lindquist E.A."/>
            <person name="Lipzen A."/>
            <person name="Lundell T."/>
            <person name="Morin E."/>
            <person name="Murat C."/>
            <person name="Riley R."/>
            <person name="Ohm R."/>
            <person name="Sun H."/>
            <person name="Tunlid A."/>
            <person name="Henrissat B."/>
            <person name="Grigoriev I.V."/>
            <person name="Hibbett D.S."/>
            <person name="Martin F."/>
        </authorList>
    </citation>
    <scope>NUCLEOTIDE SEQUENCE [LARGE SCALE GENOMIC DNA]</scope>
    <source>
        <strain evidence="3">F 1598</strain>
    </source>
</reference>
<gene>
    <name evidence="2" type="ORF">PILCRDRAFT_93308</name>
</gene>
<keyword evidence="3" id="KW-1185">Reference proteome</keyword>
<dbReference type="Proteomes" id="UP000054166">
    <property type="component" value="Unassembled WGS sequence"/>
</dbReference>
<feature type="region of interest" description="Disordered" evidence="1">
    <location>
        <begin position="333"/>
        <end position="362"/>
    </location>
</feature>
<organism evidence="2 3">
    <name type="scientific">Piloderma croceum (strain F 1598)</name>
    <dbReference type="NCBI Taxonomy" id="765440"/>
    <lineage>
        <taxon>Eukaryota</taxon>
        <taxon>Fungi</taxon>
        <taxon>Dikarya</taxon>
        <taxon>Basidiomycota</taxon>
        <taxon>Agaricomycotina</taxon>
        <taxon>Agaricomycetes</taxon>
        <taxon>Agaricomycetidae</taxon>
        <taxon>Atheliales</taxon>
        <taxon>Atheliaceae</taxon>
        <taxon>Piloderma</taxon>
    </lineage>
</organism>
<dbReference type="EMBL" id="KN833106">
    <property type="protein sequence ID" value="KIM72797.1"/>
    <property type="molecule type" value="Genomic_DNA"/>
</dbReference>
<dbReference type="AlphaFoldDB" id="A0A0C3B656"/>
<dbReference type="InParanoid" id="A0A0C3B656"/>
<protein>
    <submittedName>
        <fullName evidence="2">Uncharacterized protein</fullName>
    </submittedName>
</protein>
<sequence>MASIAMPCHPPLPVPIDVWHQVTDKQTIVAGRTNFIPDPLFPTVPPFPRVDGTWGPHEICLLPQLWDAKSPYMAWCPLSVHSAMGFHKTGIMGFSMTREDFKPNPHVSYLGGLDKAIWTGFKEEAQYLSTRVKSILFHITNDPGFTDIQLPTEALSRQERILIYLTLSDICYRDCIEGVAALRRTISELQAFVLWYQDRHKVNSERPFRLRGAIVANTADYMYLFNLDIPVWMIVDLSTYRLPLQRRRIDTRPISQICEVRCWHELPMLERMENDMEYKTGAGLVLLHSKELFYYPPLVNDKTPFERAARGYAPRLDTPNQDKRARKEVNKVHAIASGSSKRSAPPRSEPSKKAKLADSKGDHSAIRTLAQKCRHLLEEASKLAPWAPPPVKYWEVSIAPTSTFFALCPVPEVSTPNHLAFLTPPPHIFTRRQDSDDDEKPKHINRCHALLFIWVCIRRFWQSRLDAAFISGTFGMHESISEYRLSTRKWKDLLHADAFRNASPKGEFDIQQFWTYGNIFAIQTFFEDTNPVPQVLGRALTPIDFQYGVLKALVVWDASLTSAKYQLEEADNILMRNAGLSPASQILRSAKRAHLFRVSYNIPSASHPSQSDSLEIRQDWRLATTLALEKSAT</sequence>
<feature type="compositionally biased region" description="Basic and acidic residues" evidence="1">
    <location>
        <begin position="349"/>
        <end position="362"/>
    </location>
</feature>
<name>A0A0C3B656_PILCF</name>
<reference evidence="2 3" key="1">
    <citation type="submission" date="2014-04" db="EMBL/GenBank/DDBJ databases">
        <authorList>
            <consortium name="DOE Joint Genome Institute"/>
            <person name="Kuo A."/>
            <person name="Tarkka M."/>
            <person name="Buscot F."/>
            <person name="Kohler A."/>
            <person name="Nagy L.G."/>
            <person name="Floudas D."/>
            <person name="Copeland A."/>
            <person name="Barry K.W."/>
            <person name="Cichocki N."/>
            <person name="Veneault-Fourrey C."/>
            <person name="LaButti K."/>
            <person name="Lindquist E.A."/>
            <person name="Lipzen A."/>
            <person name="Lundell T."/>
            <person name="Morin E."/>
            <person name="Murat C."/>
            <person name="Sun H."/>
            <person name="Tunlid A."/>
            <person name="Henrissat B."/>
            <person name="Grigoriev I.V."/>
            <person name="Hibbett D.S."/>
            <person name="Martin F."/>
            <person name="Nordberg H.P."/>
            <person name="Cantor M.N."/>
            <person name="Hua S.X."/>
        </authorList>
    </citation>
    <scope>NUCLEOTIDE SEQUENCE [LARGE SCALE GENOMIC DNA]</scope>
    <source>
        <strain evidence="2 3">F 1598</strain>
    </source>
</reference>
<evidence type="ECO:0000313" key="3">
    <source>
        <dbReference type="Proteomes" id="UP000054166"/>
    </source>
</evidence>
<dbReference type="HOGENOM" id="CLU_432184_0_0_1"/>
<dbReference type="OrthoDB" id="2953846at2759"/>
<evidence type="ECO:0000313" key="2">
    <source>
        <dbReference type="EMBL" id="KIM72797.1"/>
    </source>
</evidence>
<evidence type="ECO:0000256" key="1">
    <source>
        <dbReference type="SAM" id="MobiDB-lite"/>
    </source>
</evidence>
<proteinExistence type="predicted"/>